<gene>
    <name evidence="4" type="ORF">N7492_009835</name>
</gene>
<dbReference type="InterPro" id="IPR006760">
    <property type="entry name" value="Endosulphine"/>
</dbReference>
<organism evidence="4 5">
    <name type="scientific">Penicillium capsulatum</name>
    <dbReference type="NCBI Taxonomy" id="69766"/>
    <lineage>
        <taxon>Eukaryota</taxon>
        <taxon>Fungi</taxon>
        <taxon>Dikarya</taxon>
        <taxon>Ascomycota</taxon>
        <taxon>Pezizomycotina</taxon>
        <taxon>Eurotiomycetes</taxon>
        <taxon>Eurotiomycetidae</taxon>
        <taxon>Eurotiales</taxon>
        <taxon>Aspergillaceae</taxon>
        <taxon>Penicillium</taxon>
    </lineage>
</organism>
<feature type="region of interest" description="Disordered" evidence="3">
    <location>
        <begin position="52"/>
        <end position="129"/>
    </location>
</feature>
<feature type="compositionally biased region" description="Basic and acidic residues" evidence="3">
    <location>
        <begin position="91"/>
        <end position="100"/>
    </location>
</feature>
<comment type="similarity">
    <text evidence="1 2">Belongs to the endosulfine family.</text>
</comment>
<keyword evidence="5" id="KW-1185">Reference proteome</keyword>
<feature type="non-terminal residue" evidence="4">
    <location>
        <position position="129"/>
    </location>
</feature>
<dbReference type="OrthoDB" id="5949865at2759"/>
<dbReference type="AlphaFoldDB" id="A0A9W9HMV4"/>
<dbReference type="EMBL" id="JAPQKO010000008">
    <property type="protein sequence ID" value="KAJ5151540.1"/>
    <property type="molecule type" value="Genomic_DNA"/>
</dbReference>
<accession>A0A9W9HMV4</accession>
<evidence type="ECO:0000313" key="5">
    <source>
        <dbReference type="Proteomes" id="UP001146351"/>
    </source>
</evidence>
<evidence type="ECO:0000313" key="4">
    <source>
        <dbReference type="EMBL" id="KAJ5151540.1"/>
    </source>
</evidence>
<evidence type="ECO:0000256" key="3">
    <source>
        <dbReference type="SAM" id="MobiDB-lite"/>
    </source>
</evidence>
<sequence>IQSGGPNPKPLSESEHRLLEKYGKLPYSGLLSHKSKEQIYFNSSDFALSAAKRKTNNGAIKTGRAYPHRESISHPYTPILASSNVDEDTNEDRYRKRTSPEKSPLLQQTDIKDKPTKKEGQVDHISYER</sequence>
<dbReference type="Proteomes" id="UP001146351">
    <property type="component" value="Unassembled WGS sequence"/>
</dbReference>
<proteinExistence type="inferred from homology"/>
<evidence type="ECO:0000256" key="2">
    <source>
        <dbReference type="RuleBase" id="RU363120"/>
    </source>
</evidence>
<reference evidence="4" key="1">
    <citation type="submission" date="2022-11" db="EMBL/GenBank/DDBJ databases">
        <authorList>
            <person name="Petersen C."/>
        </authorList>
    </citation>
    <scope>NUCLEOTIDE SEQUENCE</scope>
    <source>
        <strain evidence="4">IBT 21917</strain>
    </source>
</reference>
<reference evidence="4" key="2">
    <citation type="journal article" date="2023" name="IMA Fungus">
        <title>Comparative genomic study of the Penicillium genus elucidates a diverse pangenome and 15 lateral gene transfer events.</title>
        <authorList>
            <person name="Petersen C."/>
            <person name="Sorensen T."/>
            <person name="Nielsen M.R."/>
            <person name="Sondergaard T.E."/>
            <person name="Sorensen J.L."/>
            <person name="Fitzpatrick D.A."/>
            <person name="Frisvad J.C."/>
            <person name="Nielsen K.L."/>
        </authorList>
    </citation>
    <scope>NUCLEOTIDE SEQUENCE</scope>
    <source>
        <strain evidence="4">IBT 21917</strain>
    </source>
</reference>
<comment type="caution">
    <text evidence="4">The sequence shown here is derived from an EMBL/GenBank/DDBJ whole genome shotgun (WGS) entry which is preliminary data.</text>
</comment>
<name>A0A9W9HMV4_9EURO</name>
<feature type="compositionally biased region" description="Basic and acidic residues" evidence="3">
    <location>
        <begin position="110"/>
        <end position="129"/>
    </location>
</feature>
<protein>
    <recommendedName>
        <fullName evidence="2">mRNA stability protein</fullName>
    </recommendedName>
</protein>
<evidence type="ECO:0000256" key="1">
    <source>
        <dbReference type="ARBA" id="ARBA00010520"/>
    </source>
</evidence>
<comment type="function">
    <text evidence="2">Plays an essential role in initiation of the G0 program by preventing the degradation of specific nutrient-regulated mRNAs via the 5'-3' mRNA decay pathway.</text>
</comment>
<dbReference type="Pfam" id="PF04667">
    <property type="entry name" value="Endosulfine"/>
    <property type="match status" value="1"/>
</dbReference>